<dbReference type="Proteomes" id="UP001186944">
    <property type="component" value="Unassembled WGS sequence"/>
</dbReference>
<comment type="caution">
    <text evidence="7">The sequence shown here is derived from an EMBL/GenBank/DDBJ whole genome shotgun (WGS) entry which is preliminary data.</text>
</comment>
<dbReference type="GO" id="GO:0009897">
    <property type="term" value="C:external side of plasma membrane"/>
    <property type="evidence" value="ECO:0007669"/>
    <property type="project" value="TreeGrafter"/>
</dbReference>
<name>A0AA88XRD4_PINIB</name>
<evidence type="ECO:0000256" key="4">
    <source>
        <dbReference type="SAM" id="Phobius"/>
    </source>
</evidence>
<evidence type="ECO:0000256" key="5">
    <source>
        <dbReference type="SAM" id="SignalP"/>
    </source>
</evidence>
<evidence type="ECO:0000256" key="3">
    <source>
        <dbReference type="ARBA" id="ARBA00023157"/>
    </source>
</evidence>
<feature type="domain" description="Folate receptor-like" evidence="6">
    <location>
        <begin position="37"/>
        <end position="134"/>
    </location>
</feature>
<feature type="transmembrane region" description="Helical" evidence="4">
    <location>
        <begin position="174"/>
        <end position="191"/>
    </location>
</feature>
<keyword evidence="4" id="KW-0812">Transmembrane</keyword>
<dbReference type="Pfam" id="PF03024">
    <property type="entry name" value="Folate_rec"/>
    <property type="match status" value="1"/>
</dbReference>
<proteinExistence type="inferred from homology"/>
<dbReference type="EMBL" id="VSWD01000010">
    <property type="protein sequence ID" value="KAK3090248.1"/>
    <property type="molecule type" value="Genomic_DNA"/>
</dbReference>
<keyword evidence="4" id="KW-1133">Transmembrane helix</keyword>
<keyword evidence="4" id="KW-0472">Membrane</keyword>
<organism evidence="7 8">
    <name type="scientific">Pinctada imbricata</name>
    <name type="common">Atlantic pearl-oyster</name>
    <name type="synonym">Pinctada martensii</name>
    <dbReference type="NCBI Taxonomy" id="66713"/>
    <lineage>
        <taxon>Eukaryota</taxon>
        <taxon>Metazoa</taxon>
        <taxon>Spiralia</taxon>
        <taxon>Lophotrochozoa</taxon>
        <taxon>Mollusca</taxon>
        <taxon>Bivalvia</taxon>
        <taxon>Autobranchia</taxon>
        <taxon>Pteriomorphia</taxon>
        <taxon>Pterioida</taxon>
        <taxon>Pterioidea</taxon>
        <taxon>Pteriidae</taxon>
        <taxon>Pinctada</taxon>
    </lineage>
</organism>
<dbReference type="Gene3D" id="1.10.2000.10">
    <property type="entry name" value="Frizzled cysteine-rich domain"/>
    <property type="match status" value="1"/>
</dbReference>
<gene>
    <name evidence="7" type="ORF">FSP39_010362</name>
</gene>
<keyword evidence="2 5" id="KW-0732">Signal</keyword>
<keyword evidence="3" id="KW-1015">Disulfide bond</keyword>
<dbReference type="InterPro" id="IPR018143">
    <property type="entry name" value="Folate_rcpt-like"/>
</dbReference>
<dbReference type="InterPro" id="IPR004269">
    <property type="entry name" value="Folate_rcpt"/>
</dbReference>
<dbReference type="AlphaFoldDB" id="A0AA88XRD4"/>
<dbReference type="PANTHER" id="PTHR10517:SF28">
    <property type="entry name" value="COILIN"/>
    <property type="match status" value="1"/>
</dbReference>
<evidence type="ECO:0000256" key="1">
    <source>
        <dbReference type="ARBA" id="ARBA00007932"/>
    </source>
</evidence>
<dbReference type="GO" id="GO:0038023">
    <property type="term" value="F:signaling receptor activity"/>
    <property type="evidence" value="ECO:0007669"/>
    <property type="project" value="TreeGrafter"/>
</dbReference>
<accession>A0AA88XRD4</accession>
<dbReference type="PANTHER" id="PTHR10517">
    <property type="entry name" value="FOLATE RECEPTOR"/>
    <property type="match status" value="1"/>
</dbReference>
<sequence length="192" mass="22239">MDTLVKTSLFSGICSLVTLPYVVAETIGIQELQFCTFFNNRGPKPQPNLRNCTWFGKNSCCMQEEIDAEFSTMKPIPGASLTCQRYTNYFLCYICAPYQNSFYIRERLTVCEEFCDAWYDACRSAILKGSVISSLHKNGRDFCRSRSYEVDTVANQKCYMYDPQMKSMAPREQYFRFYSGLLTFIMLLVYVS</sequence>
<protein>
    <recommendedName>
        <fullName evidence="6">Folate receptor-like domain-containing protein</fullName>
    </recommendedName>
</protein>
<evidence type="ECO:0000256" key="2">
    <source>
        <dbReference type="ARBA" id="ARBA00022729"/>
    </source>
</evidence>
<evidence type="ECO:0000259" key="6">
    <source>
        <dbReference type="Pfam" id="PF03024"/>
    </source>
</evidence>
<feature type="signal peptide" evidence="5">
    <location>
        <begin position="1"/>
        <end position="24"/>
    </location>
</feature>
<reference evidence="7" key="1">
    <citation type="submission" date="2019-08" db="EMBL/GenBank/DDBJ databases">
        <title>The improved chromosome-level genome for the pearl oyster Pinctada fucata martensii using PacBio sequencing and Hi-C.</title>
        <authorList>
            <person name="Zheng Z."/>
        </authorList>
    </citation>
    <scope>NUCLEOTIDE SEQUENCE</scope>
    <source>
        <strain evidence="7">ZZ-2019</strain>
        <tissue evidence="7">Adductor muscle</tissue>
    </source>
</reference>
<keyword evidence="8" id="KW-1185">Reference proteome</keyword>
<comment type="similarity">
    <text evidence="1">Belongs to the folate receptor family.</text>
</comment>
<feature type="chain" id="PRO_5041738790" description="Folate receptor-like domain-containing protein" evidence="5">
    <location>
        <begin position="25"/>
        <end position="192"/>
    </location>
</feature>
<dbReference type="InterPro" id="IPR036790">
    <property type="entry name" value="Frizzled_dom_sf"/>
</dbReference>
<evidence type="ECO:0000313" key="8">
    <source>
        <dbReference type="Proteomes" id="UP001186944"/>
    </source>
</evidence>
<evidence type="ECO:0000313" key="7">
    <source>
        <dbReference type="EMBL" id="KAK3090248.1"/>
    </source>
</evidence>